<dbReference type="EMBL" id="JNCF01000017">
    <property type="protein sequence ID" value="KGP63450.1"/>
    <property type="molecule type" value="Genomic_DNA"/>
</dbReference>
<dbReference type="Proteomes" id="UP000054422">
    <property type="component" value="Unassembled WGS sequence"/>
</dbReference>
<dbReference type="OrthoDB" id="5652728at2"/>
<dbReference type="STRING" id="1498499.EP47_09580"/>
<organism evidence="1 2">
    <name type="scientific">Legionella norrlandica</name>
    <dbReference type="NCBI Taxonomy" id="1498499"/>
    <lineage>
        <taxon>Bacteria</taxon>
        <taxon>Pseudomonadati</taxon>
        <taxon>Pseudomonadota</taxon>
        <taxon>Gammaproteobacteria</taxon>
        <taxon>Legionellales</taxon>
        <taxon>Legionellaceae</taxon>
        <taxon>Legionella</taxon>
    </lineage>
</organism>
<comment type="caution">
    <text evidence="1">The sequence shown here is derived from an EMBL/GenBank/DDBJ whole genome shotgun (WGS) entry which is preliminary data.</text>
</comment>
<dbReference type="AlphaFoldDB" id="A0A0A2SQS0"/>
<protein>
    <submittedName>
        <fullName evidence="1">Uncharacterized protein</fullName>
    </submittedName>
</protein>
<dbReference type="RefSeq" id="WP_052117590.1">
    <property type="nucleotide sequence ID" value="NZ_JNCF01000017.1"/>
</dbReference>
<name>A0A0A2SQS0_9GAMM</name>
<gene>
    <name evidence="1" type="ORF">EP47_09580</name>
</gene>
<sequence length="772" mass="89172">MSSCTKFWIRDASVYGKQLYNLLNAQNDDVEKPKRSSTGAIFYNKNKIKKPSTPDLLIPFLENRAAKILSRLNNKHYLPSDATIQDFKLLLRQECKEYLEQVQDDTLVQQKIQAIYSCLEERLAQEEKRKHPKYAISLRELIELQKKSSDAEEHNEILACNTKSAVRALYACKDTLFDRLNLAFHALQIKKQYHYDLPLLIISENKSPYHYSEAMIKADLEDAYHLLKNNNFPYDRELFPVYELDKNGLFVIRKGEAVIKKNERGHEIKEPKNIRYQLNLLRDLFQLGLPQLQNINQLRQGKLGKTEITEKQIQTAISSIVEQMDVIGNIRREKKLMRKIFSKPDQKPKEKFFLRTVALGHQTLIKEILDRSDFKPSLALLEKSIQFAMKNNHAELKESLKELWLTENIEFKELQSLANQLDSFADLPSEAQIAAQKKRIEIIINVMNRAQVLQHQIELPLEFSQLIQQKIPEVFLNNASRGNKNTALILKFKEILDKNPILIHPYAQMFTNNQMLKLDKLIEIYNQLGIKHLFNILTIVGTRGWEAGNNYRLLIEFNQTEKAEQYLKDKHSLKNENLGNIKEECEKLIGQIEKAGFGKKDTATQDYCKAVREMVEKGEADFVLMAMILQQLKQIDKSVNSPEMRAIKQQVERLEKNSESFFSIGNRSKATRIKSAVAKVPLIERIHIFSNESSSTCNKVRIALASHRISFTNSVNKSNKVVSENAAKSFIEVEKIANSEQAKEAIRLFYHTPIAEKTEDEITIASPLVKSI</sequence>
<proteinExistence type="predicted"/>
<keyword evidence="2" id="KW-1185">Reference proteome</keyword>
<accession>A0A0A2SQS0</accession>
<reference evidence="1 2" key="1">
    <citation type="submission" date="2014-05" db="EMBL/GenBank/DDBJ databases">
        <authorList>
            <person name="Rizzardi K."/>
            <person name="Winiecka-Krusnell J."/>
            <person name="Ramliden M."/>
            <person name="Alm E."/>
            <person name="Andersson S."/>
            <person name="Byfors S."/>
        </authorList>
    </citation>
    <scope>NUCLEOTIDE SEQUENCE [LARGE SCALE GENOMIC DNA]</scope>
    <source>
        <strain evidence="1 2">LEGN</strain>
    </source>
</reference>
<evidence type="ECO:0000313" key="1">
    <source>
        <dbReference type="EMBL" id="KGP63450.1"/>
    </source>
</evidence>
<evidence type="ECO:0000313" key="2">
    <source>
        <dbReference type="Proteomes" id="UP000054422"/>
    </source>
</evidence>